<evidence type="ECO:0000313" key="1">
    <source>
        <dbReference type="EMBL" id="PRQ25549.1"/>
    </source>
</evidence>
<dbReference type="Proteomes" id="UP000238479">
    <property type="component" value="Chromosome 6"/>
</dbReference>
<accession>A0A2P6PUD1</accession>
<proteinExistence type="predicted"/>
<gene>
    <name evidence="1" type="ORF">RchiOBHm_Chr6g0284871</name>
</gene>
<sequence>MMLYRLANIDAAFTDYCPPSLESLLVTTFSRSHMNLANGFCHNLLAPTHELGR</sequence>
<dbReference type="Gramene" id="PRQ25549">
    <property type="protein sequence ID" value="PRQ25549"/>
    <property type="gene ID" value="RchiOBHm_Chr6g0284871"/>
</dbReference>
<reference evidence="1 2" key="1">
    <citation type="journal article" date="2018" name="Nat. Genet.">
        <title>The Rosa genome provides new insights in the design of modern roses.</title>
        <authorList>
            <person name="Bendahmane M."/>
        </authorList>
    </citation>
    <scope>NUCLEOTIDE SEQUENCE [LARGE SCALE GENOMIC DNA]</scope>
    <source>
        <strain evidence="2">cv. Old Blush</strain>
    </source>
</reference>
<organism evidence="1 2">
    <name type="scientific">Rosa chinensis</name>
    <name type="common">China rose</name>
    <dbReference type="NCBI Taxonomy" id="74649"/>
    <lineage>
        <taxon>Eukaryota</taxon>
        <taxon>Viridiplantae</taxon>
        <taxon>Streptophyta</taxon>
        <taxon>Embryophyta</taxon>
        <taxon>Tracheophyta</taxon>
        <taxon>Spermatophyta</taxon>
        <taxon>Magnoliopsida</taxon>
        <taxon>eudicotyledons</taxon>
        <taxon>Gunneridae</taxon>
        <taxon>Pentapetalae</taxon>
        <taxon>rosids</taxon>
        <taxon>fabids</taxon>
        <taxon>Rosales</taxon>
        <taxon>Rosaceae</taxon>
        <taxon>Rosoideae</taxon>
        <taxon>Rosoideae incertae sedis</taxon>
        <taxon>Rosa</taxon>
    </lineage>
</organism>
<dbReference type="EMBL" id="PDCK01000044">
    <property type="protein sequence ID" value="PRQ25549.1"/>
    <property type="molecule type" value="Genomic_DNA"/>
</dbReference>
<keyword evidence="2" id="KW-1185">Reference proteome</keyword>
<name>A0A2P6PUD1_ROSCH</name>
<protein>
    <submittedName>
        <fullName evidence="1">Uncharacterized protein</fullName>
    </submittedName>
</protein>
<dbReference type="AlphaFoldDB" id="A0A2P6PUD1"/>
<comment type="caution">
    <text evidence="1">The sequence shown here is derived from an EMBL/GenBank/DDBJ whole genome shotgun (WGS) entry which is preliminary data.</text>
</comment>
<evidence type="ECO:0000313" key="2">
    <source>
        <dbReference type="Proteomes" id="UP000238479"/>
    </source>
</evidence>